<evidence type="ECO:0000256" key="2">
    <source>
        <dbReference type="ARBA" id="ARBA00009773"/>
    </source>
</evidence>
<dbReference type="InterPro" id="IPR002549">
    <property type="entry name" value="AI-2E-like"/>
</dbReference>
<accession>A0ABS4XHS7</accession>
<comment type="subcellular location">
    <subcellularLocation>
        <location evidence="1">Cell membrane</location>
        <topology evidence="1">Multi-pass membrane protein</topology>
    </subcellularLocation>
</comment>
<evidence type="ECO:0000256" key="4">
    <source>
        <dbReference type="ARBA" id="ARBA00022475"/>
    </source>
</evidence>
<feature type="transmembrane region" description="Helical" evidence="9">
    <location>
        <begin position="348"/>
        <end position="381"/>
    </location>
</feature>
<dbReference type="Pfam" id="PF01594">
    <property type="entry name" value="AI-2E_transport"/>
    <property type="match status" value="1"/>
</dbReference>
<keyword evidence="4" id="KW-1003">Cell membrane</keyword>
<evidence type="ECO:0000256" key="5">
    <source>
        <dbReference type="ARBA" id="ARBA00022692"/>
    </source>
</evidence>
<comment type="similarity">
    <text evidence="2">Belongs to the autoinducer-2 exporter (AI-2E) (TC 2.A.86) family.</text>
</comment>
<name>A0ABS4XHS7_9MICC</name>
<keyword evidence="5 9" id="KW-0812">Transmembrane</keyword>
<evidence type="ECO:0000313" key="10">
    <source>
        <dbReference type="EMBL" id="MBP2388007.1"/>
    </source>
</evidence>
<evidence type="ECO:0000256" key="1">
    <source>
        <dbReference type="ARBA" id="ARBA00004651"/>
    </source>
</evidence>
<reference evidence="10 11" key="1">
    <citation type="submission" date="2021-03" db="EMBL/GenBank/DDBJ databases">
        <title>Sequencing the genomes of 1000 actinobacteria strains.</title>
        <authorList>
            <person name="Klenk H.-P."/>
        </authorList>
    </citation>
    <scope>NUCLEOTIDE SEQUENCE [LARGE SCALE GENOMIC DNA]</scope>
    <source>
        <strain evidence="10 11">DSM 15797</strain>
    </source>
</reference>
<organism evidence="10 11">
    <name type="scientific">Paeniglutamicibacter kerguelensis</name>
    <dbReference type="NCBI Taxonomy" id="254788"/>
    <lineage>
        <taxon>Bacteria</taxon>
        <taxon>Bacillati</taxon>
        <taxon>Actinomycetota</taxon>
        <taxon>Actinomycetes</taxon>
        <taxon>Micrococcales</taxon>
        <taxon>Micrococcaceae</taxon>
        <taxon>Paeniglutamicibacter</taxon>
    </lineage>
</organism>
<dbReference type="Proteomes" id="UP001296993">
    <property type="component" value="Unassembled WGS sequence"/>
</dbReference>
<feature type="transmembrane region" description="Helical" evidence="9">
    <location>
        <begin position="279"/>
        <end position="300"/>
    </location>
</feature>
<keyword evidence="11" id="KW-1185">Reference proteome</keyword>
<feature type="transmembrane region" description="Helical" evidence="9">
    <location>
        <begin position="79"/>
        <end position="98"/>
    </location>
</feature>
<keyword evidence="3" id="KW-0813">Transport</keyword>
<feature type="transmembrane region" description="Helical" evidence="9">
    <location>
        <begin position="55"/>
        <end position="73"/>
    </location>
</feature>
<evidence type="ECO:0000313" key="11">
    <source>
        <dbReference type="Proteomes" id="UP001296993"/>
    </source>
</evidence>
<dbReference type="EMBL" id="JAGIOF010000001">
    <property type="protein sequence ID" value="MBP2388007.1"/>
    <property type="molecule type" value="Genomic_DNA"/>
</dbReference>
<protein>
    <submittedName>
        <fullName evidence="10">PurR-regulated permease PerM</fullName>
    </submittedName>
</protein>
<keyword evidence="6 9" id="KW-1133">Transmembrane helix</keyword>
<feature type="transmembrane region" description="Helical" evidence="9">
    <location>
        <begin position="110"/>
        <end position="134"/>
    </location>
</feature>
<evidence type="ECO:0000256" key="8">
    <source>
        <dbReference type="SAM" id="MobiDB-lite"/>
    </source>
</evidence>
<dbReference type="RefSeq" id="WP_210000717.1">
    <property type="nucleotide sequence ID" value="NZ_BAAAJY010000001.1"/>
</dbReference>
<evidence type="ECO:0000256" key="6">
    <source>
        <dbReference type="ARBA" id="ARBA00022989"/>
    </source>
</evidence>
<sequence length="392" mass="41141">MDEQTAGSAGKTADAHAPESLTRRNSRHQASGPRRGRRPVSLGPIPGIGTNPMGWGFRVTLGVLIALLLAVSLDSLAPVTFNICAALFLALALNPLVGMLRRRGVSRGKAVLLIALVFALVAGVFLAFFVPFAIRQGIALVLSIPAGLQSLATQEWVLDLNTLTNGGVESFLRTLGDTVGQTAFWGSVAGGALRLGGTLVGLVSSAVFIAVLTLYFLMSLRSMKRGFYSLVSASKRHTTIYLTEKITDSVGRYLGGMVVLAFFNALFSLLLLTLTGVPFAAVISLAAFFITLIPLIGTILTTVFMTIFALISSPTAGLIVLISMLIYMQVEAYVLTPKVMSKALEVPGAIVLISATAGATLMGLPGALIAVPAAAAGILIVRYIVVPQRSNQ</sequence>
<evidence type="ECO:0000256" key="7">
    <source>
        <dbReference type="ARBA" id="ARBA00023136"/>
    </source>
</evidence>
<proteinExistence type="inferred from homology"/>
<gene>
    <name evidence="10" type="ORF">JOF47_003518</name>
</gene>
<keyword evidence="7 9" id="KW-0472">Membrane</keyword>
<evidence type="ECO:0000256" key="3">
    <source>
        <dbReference type="ARBA" id="ARBA00022448"/>
    </source>
</evidence>
<feature type="transmembrane region" description="Helical" evidence="9">
    <location>
        <begin position="195"/>
        <end position="217"/>
    </location>
</feature>
<dbReference type="PANTHER" id="PTHR21716">
    <property type="entry name" value="TRANSMEMBRANE PROTEIN"/>
    <property type="match status" value="1"/>
</dbReference>
<evidence type="ECO:0000256" key="9">
    <source>
        <dbReference type="SAM" id="Phobius"/>
    </source>
</evidence>
<feature type="transmembrane region" description="Helical" evidence="9">
    <location>
        <begin position="307"/>
        <end position="328"/>
    </location>
</feature>
<feature type="transmembrane region" description="Helical" evidence="9">
    <location>
        <begin position="253"/>
        <end position="273"/>
    </location>
</feature>
<feature type="region of interest" description="Disordered" evidence="8">
    <location>
        <begin position="1"/>
        <end position="45"/>
    </location>
</feature>
<comment type="caution">
    <text evidence="10">The sequence shown here is derived from an EMBL/GenBank/DDBJ whole genome shotgun (WGS) entry which is preliminary data.</text>
</comment>
<dbReference type="PANTHER" id="PTHR21716:SF53">
    <property type="entry name" value="PERMEASE PERM-RELATED"/>
    <property type="match status" value="1"/>
</dbReference>